<dbReference type="PANTHER" id="PTHR32468:SF109">
    <property type="entry name" value="CATION_H(+) ANTIPORTER 24-RELATED"/>
    <property type="match status" value="1"/>
</dbReference>
<feature type="transmembrane region" description="Helical" evidence="12">
    <location>
        <begin position="389"/>
        <end position="413"/>
    </location>
</feature>
<dbReference type="Pfam" id="PF00999">
    <property type="entry name" value="Na_H_Exchanger"/>
    <property type="match status" value="1"/>
</dbReference>
<dbReference type="AlphaFoldDB" id="A0A2N9FHE5"/>
<feature type="domain" description="Cation/H(+) antiporter central" evidence="14">
    <location>
        <begin position="528"/>
        <end position="650"/>
    </location>
</feature>
<feature type="transmembrane region" description="Helical" evidence="12">
    <location>
        <begin position="69"/>
        <end position="90"/>
    </location>
</feature>
<keyword evidence="4" id="KW-0633">Potassium transport</keyword>
<sequence length="902" mass="100947">MVRVSPVYRSLAQGGRWYTHSDGFQTTVAVDVADQFNADSDLPTDQYFITCHRTHQSHPFGVFYGENPLNYAFTLLLLEITLLIVLTRIIRFLLKPLKQPRIVSEILGGIIIGPSVLGRNKMFSTYMFPDNAEYVFRNIGIIGLMYFLFVIGVKMDLSLVKKSGRKDWYSALAGVICPMVIIAIVAFIMRKSMDKDLAKITSIGAVSSSLAITSFQVLHPILQELNLLSSEVGRMSLSTSIICDAIGMNVFYAFEAAKQGEIRGIYALWYLISLVILLIFFFTVVRRGLQWIIDKTPEGQPVDQSYVVTILLAVLMMGFLTDMLGIAVAVGPLMLGLVIPDGPPLGATLVERSETIVNNILLPFAYAFIGLYTDVFSMCEVGWSDLSPLFALILTGYLSKWLVTLITSLFLKIPFRDGLTFSLIMSLRGQVELLLYIHWMEKEIIRQPGFTLLVLSTLVVTATATFFIGILYDPTKPYMINKRRTIQHTRPEKELRIVLCIPDHESVSGLINLLEVSNPSTTSPFSIFAAHLIELVGRAAPLFIDHEEQELPSKYAAYDTVLSALKLYQESRAEFLKLHTFTVVSPKRSMYQDLCKLALENKATFIILPFHKERLDHLGGTELVRAGIRALNMNVLSHAPCSVGVLVDKGHFQMLLPGMSLEPTIHHFAVLFLGGPDAREALVYADRMARNQFISLTVIRFLSQNSEGDDEMEKKLDDGLVTWFWVKNETNNRVAYREVVVRNGAETVAAIQAMNDDSYNLWIVGRKHGINPILLEGLTGWSEIQELGVMGDYLASVDFCASVLVVQQQIMRGNVKSKAGSRGLSSYVAIRRSPPYCMNPGRLPKPLKVEKPSESSHHQMMVYGELPTYMAIFWVYSSPITDSPPQLVVPELESPELEPPQL</sequence>
<feature type="transmembrane region" description="Helical" evidence="12">
    <location>
        <begin position="449"/>
        <end position="472"/>
    </location>
</feature>
<comment type="similarity">
    <text evidence="10">Belongs to the monovalent cation:proton antiporter 2 (CPA2) transporter (TC 2.A.37) family. CHX (TC 2.A.37.4) subfamily.</text>
</comment>
<organism evidence="16">
    <name type="scientific">Fagus sylvatica</name>
    <name type="common">Beechnut</name>
    <dbReference type="NCBI Taxonomy" id="28930"/>
    <lineage>
        <taxon>Eukaryota</taxon>
        <taxon>Viridiplantae</taxon>
        <taxon>Streptophyta</taxon>
        <taxon>Embryophyta</taxon>
        <taxon>Tracheophyta</taxon>
        <taxon>Spermatophyta</taxon>
        <taxon>Magnoliopsida</taxon>
        <taxon>eudicotyledons</taxon>
        <taxon>Gunneridae</taxon>
        <taxon>Pentapetalae</taxon>
        <taxon>rosids</taxon>
        <taxon>fabids</taxon>
        <taxon>Fagales</taxon>
        <taxon>Fagaceae</taxon>
        <taxon>Fagus</taxon>
    </lineage>
</organism>
<feature type="transmembrane region" description="Helical" evidence="12">
    <location>
        <begin position="169"/>
        <end position="188"/>
    </location>
</feature>
<dbReference type="InterPro" id="IPR057290">
    <property type="entry name" value="CHX17_C"/>
</dbReference>
<dbReference type="Pfam" id="PF23256">
    <property type="entry name" value="CHX17_2nd"/>
    <property type="match status" value="1"/>
</dbReference>
<evidence type="ECO:0000256" key="11">
    <source>
        <dbReference type="ARBA" id="ARBA00054890"/>
    </source>
</evidence>
<evidence type="ECO:0000256" key="3">
    <source>
        <dbReference type="ARBA" id="ARBA00022449"/>
    </source>
</evidence>
<dbReference type="GO" id="GO:0006813">
    <property type="term" value="P:potassium ion transport"/>
    <property type="evidence" value="ECO:0007669"/>
    <property type="project" value="UniProtKB-KW"/>
</dbReference>
<dbReference type="EMBL" id="OIVN01000868">
    <property type="protein sequence ID" value="SPC86652.1"/>
    <property type="molecule type" value="Genomic_DNA"/>
</dbReference>
<dbReference type="InterPro" id="IPR057291">
    <property type="entry name" value="CHX17_2nd"/>
</dbReference>
<dbReference type="InterPro" id="IPR006153">
    <property type="entry name" value="Cation/H_exchanger_TM"/>
</dbReference>
<feature type="transmembrane region" description="Helical" evidence="12">
    <location>
        <begin position="306"/>
        <end position="339"/>
    </location>
</feature>
<name>A0A2N9FHE5_FAGSY</name>
<dbReference type="Pfam" id="PF23259">
    <property type="entry name" value="CHX17_C"/>
    <property type="match status" value="1"/>
</dbReference>
<evidence type="ECO:0000256" key="8">
    <source>
        <dbReference type="ARBA" id="ARBA00023065"/>
    </source>
</evidence>
<evidence type="ECO:0000256" key="12">
    <source>
        <dbReference type="SAM" id="Phobius"/>
    </source>
</evidence>
<evidence type="ECO:0000259" key="14">
    <source>
        <dbReference type="Pfam" id="PF23256"/>
    </source>
</evidence>
<evidence type="ECO:0000256" key="2">
    <source>
        <dbReference type="ARBA" id="ARBA00022448"/>
    </source>
</evidence>
<dbReference type="GO" id="GO:0016020">
    <property type="term" value="C:membrane"/>
    <property type="evidence" value="ECO:0007669"/>
    <property type="project" value="UniProtKB-SubCell"/>
</dbReference>
<dbReference type="PANTHER" id="PTHR32468">
    <property type="entry name" value="CATION/H + ANTIPORTER"/>
    <property type="match status" value="1"/>
</dbReference>
<feature type="transmembrane region" description="Helical" evidence="12">
    <location>
        <begin position="139"/>
        <end position="157"/>
    </location>
</feature>
<keyword evidence="6" id="KW-0630">Potassium</keyword>
<keyword evidence="3" id="KW-0050">Antiport</keyword>
<accession>A0A2N9FHE5</accession>
<protein>
    <submittedName>
        <fullName evidence="16">Uncharacterized protein</fullName>
    </submittedName>
</protein>
<feature type="transmembrane region" description="Helical" evidence="12">
    <location>
        <begin position="234"/>
        <end position="254"/>
    </location>
</feature>
<evidence type="ECO:0000256" key="9">
    <source>
        <dbReference type="ARBA" id="ARBA00023136"/>
    </source>
</evidence>
<evidence type="ECO:0000259" key="15">
    <source>
        <dbReference type="Pfam" id="PF23259"/>
    </source>
</evidence>
<feature type="domain" description="Cation/H+ exchanger transmembrane" evidence="13">
    <location>
        <begin position="85"/>
        <end position="468"/>
    </location>
</feature>
<evidence type="ECO:0000256" key="7">
    <source>
        <dbReference type="ARBA" id="ARBA00022989"/>
    </source>
</evidence>
<dbReference type="InterPro" id="IPR038770">
    <property type="entry name" value="Na+/solute_symporter_sf"/>
</dbReference>
<dbReference type="GO" id="GO:0015297">
    <property type="term" value="F:antiporter activity"/>
    <property type="evidence" value="ECO:0007669"/>
    <property type="project" value="UniProtKB-KW"/>
</dbReference>
<keyword evidence="5 12" id="KW-0812">Transmembrane</keyword>
<comment type="subcellular location">
    <subcellularLocation>
        <location evidence="1">Membrane</location>
        <topology evidence="1">Multi-pass membrane protein</topology>
    </subcellularLocation>
</comment>
<dbReference type="InterPro" id="IPR050794">
    <property type="entry name" value="CPA2_transporter"/>
</dbReference>
<evidence type="ECO:0000256" key="10">
    <source>
        <dbReference type="ARBA" id="ARBA00038341"/>
    </source>
</evidence>
<feature type="transmembrane region" description="Helical" evidence="12">
    <location>
        <begin position="359"/>
        <end position="377"/>
    </location>
</feature>
<dbReference type="GO" id="GO:0012505">
    <property type="term" value="C:endomembrane system"/>
    <property type="evidence" value="ECO:0007669"/>
    <property type="project" value="TreeGrafter"/>
</dbReference>
<dbReference type="GO" id="GO:0006885">
    <property type="term" value="P:regulation of pH"/>
    <property type="evidence" value="ECO:0007669"/>
    <property type="project" value="TreeGrafter"/>
</dbReference>
<dbReference type="GO" id="GO:1902600">
    <property type="term" value="P:proton transmembrane transport"/>
    <property type="evidence" value="ECO:0007669"/>
    <property type="project" value="InterPro"/>
</dbReference>
<reference evidence="16" key="1">
    <citation type="submission" date="2018-02" db="EMBL/GenBank/DDBJ databases">
        <authorList>
            <person name="Cohen D.B."/>
            <person name="Kent A.D."/>
        </authorList>
    </citation>
    <scope>NUCLEOTIDE SEQUENCE</scope>
</reference>
<feature type="domain" description="Cation/H(+) antiporter C-terminal" evidence="15">
    <location>
        <begin position="669"/>
        <end position="809"/>
    </location>
</feature>
<evidence type="ECO:0000259" key="13">
    <source>
        <dbReference type="Pfam" id="PF00999"/>
    </source>
</evidence>
<proteinExistence type="inferred from homology"/>
<evidence type="ECO:0000256" key="4">
    <source>
        <dbReference type="ARBA" id="ARBA00022538"/>
    </source>
</evidence>
<evidence type="ECO:0000256" key="5">
    <source>
        <dbReference type="ARBA" id="ARBA00022692"/>
    </source>
</evidence>
<feature type="transmembrane region" description="Helical" evidence="12">
    <location>
        <begin position="266"/>
        <end position="285"/>
    </location>
</feature>
<keyword evidence="7 12" id="KW-1133">Transmembrane helix</keyword>
<dbReference type="FunFam" id="1.20.1530.20:FF:000022">
    <property type="entry name" value="Cation/H(+) antiporter 24"/>
    <property type="match status" value="1"/>
</dbReference>
<evidence type="ECO:0000256" key="6">
    <source>
        <dbReference type="ARBA" id="ARBA00022958"/>
    </source>
</evidence>
<dbReference type="Gene3D" id="1.20.1530.20">
    <property type="match status" value="1"/>
</dbReference>
<keyword evidence="2" id="KW-0813">Transport</keyword>
<keyword evidence="8" id="KW-0406">Ion transport</keyword>
<feature type="transmembrane region" description="Helical" evidence="12">
    <location>
        <begin position="200"/>
        <end position="222"/>
    </location>
</feature>
<comment type="function">
    <text evidence="11">May operate as a cation/H(+) antiporter.</text>
</comment>
<evidence type="ECO:0000313" key="16">
    <source>
        <dbReference type="EMBL" id="SPC86652.1"/>
    </source>
</evidence>
<keyword evidence="9 12" id="KW-0472">Membrane</keyword>
<gene>
    <name evidence="16" type="ORF">FSB_LOCUS14534</name>
</gene>
<evidence type="ECO:0000256" key="1">
    <source>
        <dbReference type="ARBA" id="ARBA00004141"/>
    </source>
</evidence>